<keyword evidence="5" id="KW-0804">Transcription</keyword>
<reference evidence="9 10" key="1">
    <citation type="submission" date="2017-03" db="EMBL/GenBank/DDBJ databases">
        <title>Genomes of endolithic fungi from Antarctica.</title>
        <authorList>
            <person name="Coleine C."/>
            <person name="Masonjones S."/>
            <person name="Stajich J.E."/>
        </authorList>
    </citation>
    <scope>NUCLEOTIDE SEQUENCE [LARGE SCALE GENOMIC DNA]</scope>
    <source>
        <strain evidence="9 10">CCFEE 6314</strain>
    </source>
</reference>
<dbReference type="GO" id="GO:0006325">
    <property type="term" value="P:chromatin organization"/>
    <property type="evidence" value="ECO:0007669"/>
    <property type="project" value="UniProtKB-KW"/>
</dbReference>
<evidence type="ECO:0000256" key="4">
    <source>
        <dbReference type="ARBA" id="ARBA00023015"/>
    </source>
</evidence>
<feature type="region of interest" description="Disordered" evidence="8">
    <location>
        <begin position="126"/>
        <end position="250"/>
    </location>
</feature>
<comment type="caution">
    <text evidence="9">The sequence shown here is derived from an EMBL/GenBank/DDBJ whole genome shotgun (WGS) entry which is preliminary data.</text>
</comment>
<dbReference type="GO" id="GO:0035267">
    <property type="term" value="C:NuA4 histone acetyltransferase complex"/>
    <property type="evidence" value="ECO:0007669"/>
    <property type="project" value="TreeGrafter"/>
</dbReference>
<evidence type="ECO:0000256" key="8">
    <source>
        <dbReference type="SAM" id="MobiDB-lite"/>
    </source>
</evidence>
<dbReference type="AlphaFoldDB" id="A0A438NK05"/>
<dbReference type="InterPro" id="IPR012423">
    <property type="entry name" value="Eaf7/MRGBP"/>
</dbReference>
<comment type="function">
    <text evidence="7">Component of the NuA4 histone acetyltransferase complex which is involved in transcriptional activation of selected genes principally by acetylation of nucleosomal histone H4 and H2A. The NuA4 complex is also involved in DNA repair.</text>
</comment>
<evidence type="ECO:0000313" key="9">
    <source>
        <dbReference type="EMBL" id="RVX76045.1"/>
    </source>
</evidence>
<sequence length="250" mass="28522">MARTGPAQEQQQTPEIDLSKWTDEQESALLQAVIRWKPVGMHKHFRMISIREHLVKQKVINPSDPHTSTAGIWAKLGTLYDLPSLDEREDSIIDNIDDESSNTSYWREFELPREDFEEMMWQRRLAPEGTESPALSRRDSTVADTDEPRSSPVSTGKGSVRGVRTSARRGGRLSRLQNELETERSSRRTSKATSVADEDHVMEDADDDEEEDDDEDDEASSDNAEEDKDKKVTRAGRGGRRGRGRRLRRK</sequence>
<evidence type="ECO:0000256" key="7">
    <source>
        <dbReference type="ARBA" id="ARBA00025178"/>
    </source>
</evidence>
<dbReference type="GO" id="GO:0005634">
    <property type="term" value="C:nucleus"/>
    <property type="evidence" value="ECO:0007669"/>
    <property type="project" value="UniProtKB-SubCell"/>
</dbReference>
<proteinExistence type="inferred from homology"/>
<evidence type="ECO:0000256" key="5">
    <source>
        <dbReference type="ARBA" id="ARBA00023163"/>
    </source>
</evidence>
<evidence type="ECO:0000256" key="6">
    <source>
        <dbReference type="ARBA" id="ARBA00023242"/>
    </source>
</evidence>
<name>A0A438NK05_EXOME</name>
<feature type="compositionally biased region" description="Acidic residues" evidence="8">
    <location>
        <begin position="204"/>
        <end position="226"/>
    </location>
</feature>
<dbReference type="GO" id="GO:0006357">
    <property type="term" value="P:regulation of transcription by RNA polymerase II"/>
    <property type="evidence" value="ECO:0007669"/>
    <property type="project" value="TreeGrafter"/>
</dbReference>
<evidence type="ECO:0000256" key="3">
    <source>
        <dbReference type="ARBA" id="ARBA00022853"/>
    </source>
</evidence>
<feature type="compositionally biased region" description="Basic and acidic residues" evidence="8">
    <location>
        <begin position="136"/>
        <end position="149"/>
    </location>
</feature>
<accession>A0A438NK05</accession>
<evidence type="ECO:0000256" key="1">
    <source>
        <dbReference type="ARBA" id="ARBA00004123"/>
    </source>
</evidence>
<dbReference type="OrthoDB" id="5595141at2759"/>
<keyword evidence="4" id="KW-0805">Transcription regulation</keyword>
<dbReference type="Proteomes" id="UP000288859">
    <property type="component" value="Unassembled WGS sequence"/>
</dbReference>
<evidence type="ECO:0008006" key="11">
    <source>
        <dbReference type="Google" id="ProtNLM"/>
    </source>
</evidence>
<organism evidence="9 10">
    <name type="scientific">Exophiala mesophila</name>
    <name type="common">Black yeast-like fungus</name>
    <dbReference type="NCBI Taxonomy" id="212818"/>
    <lineage>
        <taxon>Eukaryota</taxon>
        <taxon>Fungi</taxon>
        <taxon>Dikarya</taxon>
        <taxon>Ascomycota</taxon>
        <taxon>Pezizomycotina</taxon>
        <taxon>Eurotiomycetes</taxon>
        <taxon>Chaetothyriomycetidae</taxon>
        <taxon>Chaetothyriales</taxon>
        <taxon>Herpotrichiellaceae</taxon>
        <taxon>Exophiala</taxon>
    </lineage>
</organism>
<dbReference type="EMBL" id="NAJM01000001">
    <property type="protein sequence ID" value="RVX76045.1"/>
    <property type="molecule type" value="Genomic_DNA"/>
</dbReference>
<keyword evidence="6" id="KW-0539">Nucleus</keyword>
<evidence type="ECO:0000313" key="10">
    <source>
        <dbReference type="Proteomes" id="UP000288859"/>
    </source>
</evidence>
<evidence type="ECO:0000256" key="2">
    <source>
        <dbReference type="ARBA" id="ARBA00007117"/>
    </source>
</evidence>
<dbReference type="PANTHER" id="PTHR13581">
    <property type="entry name" value="MRG-BINDING PROTEIN"/>
    <property type="match status" value="1"/>
</dbReference>
<gene>
    <name evidence="9" type="ORF">B0A52_00402</name>
</gene>
<protein>
    <recommendedName>
        <fullName evidence="11">Chromatin modification-related protein EAF7</fullName>
    </recommendedName>
</protein>
<feature type="compositionally biased region" description="Basic residues" evidence="8">
    <location>
        <begin position="233"/>
        <end position="250"/>
    </location>
</feature>
<dbReference type="Pfam" id="PF07904">
    <property type="entry name" value="Eaf7"/>
    <property type="match status" value="1"/>
</dbReference>
<comment type="subcellular location">
    <subcellularLocation>
        <location evidence="1">Nucleus</location>
    </subcellularLocation>
</comment>
<comment type="similarity">
    <text evidence="2">Belongs to the EAF7 family.</text>
</comment>
<keyword evidence="3" id="KW-0156">Chromatin regulator</keyword>
<dbReference type="PANTHER" id="PTHR13581:SF5">
    <property type="entry name" value="MRG_MORF4L-BINDING PROTEIN"/>
    <property type="match status" value="1"/>
</dbReference>